<protein>
    <submittedName>
        <fullName evidence="2">Uncharacterized protein</fullName>
    </submittedName>
</protein>
<accession>A0ABS0KPG9</accession>
<evidence type="ECO:0000313" key="2">
    <source>
        <dbReference type="EMBL" id="MBG6289898.1"/>
    </source>
</evidence>
<dbReference type="EMBL" id="JADTFC010000059">
    <property type="protein sequence ID" value="MBG6289898.1"/>
    <property type="molecule type" value="Genomic_DNA"/>
</dbReference>
<dbReference type="RefSeq" id="WP_065084796.1">
    <property type="nucleotide sequence ID" value="NZ_JADTFC010000059.1"/>
</dbReference>
<feature type="transmembrane region" description="Helical" evidence="1">
    <location>
        <begin position="21"/>
        <end position="45"/>
    </location>
</feature>
<keyword evidence="1" id="KW-1133">Transmembrane helix</keyword>
<gene>
    <name evidence="2" type="ORF">I5I61_20790</name>
</gene>
<sequence length="63" mass="6721">MTIAAGLLPWLLLRKKRPARVPVWSGICFTLLVSVAVAALCVFPVSPMPKSSGPIRWACVTSG</sequence>
<proteinExistence type="predicted"/>
<keyword evidence="1" id="KW-0472">Membrane</keyword>
<keyword evidence="3" id="KW-1185">Reference proteome</keyword>
<comment type="caution">
    <text evidence="2">The sequence shown here is derived from an EMBL/GenBank/DDBJ whole genome shotgun (WGS) entry which is preliminary data.</text>
</comment>
<reference evidence="2 3" key="1">
    <citation type="submission" date="2020-11" db="EMBL/GenBank/DDBJ databases">
        <title>Enhanced detection system for hospital associated transmission using whole genome sequencing surveillance.</title>
        <authorList>
            <person name="Harrison L.H."/>
            <person name="Van Tyne D."/>
            <person name="Marsh J.W."/>
            <person name="Griffith M.P."/>
            <person name="Snyder D.J."/>
            <person name="Cooper V.S."/>
            <person name="Mustapha M."/>
        </authorList>
    </citation>
    <scope>NUCLEOTIDE SEQUENCE [LARGE SCALE GENOMIC DNA]</scope>
    <source>
        <strain evidence="2 3">PSA00705</strain>
    </source>
</reference>
<dbReference type="Proteomes" id="UP000608450">
    <property type="component" value="Unassembled WGS sequence"/>
</dbReference>
<organism evidence="2 3">
    <name type="scientific">Pseudomonas nitroreducens</name>
    <dbReference type="NCBI Taxonomy" id="46680"/>
    <lineage>
        <taxon>Bacteria</taxon>
        <taxon>Pseudomonadati</taxon>
        <taxon>Pseudomonadota</taxon>
        <taxon>Gammaproteobacteria</taxon>
        <taxon>Pseudomonadales</taxon>
        <taxon>Pseudomonadaceae</taxon>
        <taxon>Pseudomonas</taxon>
    </lineage>
</organism>
<keyword evidence="1" id="KW-0812">Transmembrane</keyword>
<name>A0ABS0KPG9_PSENT</name>
<evidence type="ECO:0000313" key="3">
    <source>
        <dbReference type="Proteomes" id="UP000608450"/>
    </source>
</evidence>
<evidence type="ECO:0000256" key="1">
    <source>
        <dbReference type="SAM" id="Phobius"/>
    </source>
</evidence>